<reference evidence="3 4" key="1">
    <citation type="submission" date="2011-04" db="EMBL/GenBank/DDBJ databases">
        <title>The Genome Sequence of Dysgonomonas gadei ATCC BAA-286.</title>
        <authorList>
            <consortium name="The Broad Institute Genome Sequencing Platform"/>
            <person name="Earl A."/>
            <person name="Ward D."/>
            <person name="Feldgarden M."/>
            <person name="Gevers D."/>
            <person name="Pudlo N."/>
            <person name="Martens E."/>
            <person name="Allen-Vercoe E."/>
            <person name="Young S.K."/>
            <person name="Zeng Q."/>
            <person name="Gargeya S."/>
            <person name="Fitzgerald M."/>
            <person name="Haas B."/>
            <person name="Abouelleil A."/>
            <person name="Alvarado L."/>
            <person name="Arachchi H.M."/>
            <person name="Berlin A."/>
            <person name="Brown A."/>
            <person name="Chapman S.B."/>
            <person name="Chen Z."/>
            <person name="Dunbar C."/>
            <person name="Freedman E."/>
            <person name="Gearin G."/>
            <person name="Gellesch M."/>
            <person name="Goldberg J."/>
            <person name="Griggs A."/>
            <person name="Gujja S."/>
            <person name="Heiman D."/>
            <person name="Howarth C."/>
            <person name="Larson L."/>
            <person name="Lui A."/>
            <person name="MacDonald P.J.P."/>
            <person name="Mehta T."/>
            <person name="Montmayeur A."/>
            <person name="Murphy C."/>
            <person name="Neiman D."/>
            <person name="Pearson M."/>
            <person name="Priest M."/>
            <person name="Roberts A."/>
            <person name="Saif S."/>
            <person name="Shea T."/>
            <person name="Shenoy N."/>
            <person name="Sisk P."/>
            <person name="Stolte C."/>
            <person name="Sykes S."/>
            <person name="Yandava C."/>
            <person name="Wortman J."/>
            <person name="Nusbaum C."/>
            <person name="Birren B."/>
        </authorList>
    </citation>
    <scope>NUCLEOTIDE SEQUENCE [LARGE SCALE GENOMIC DNA]</scope>
    <source>
        <strain evidence="3 4">ATCC BAA-286</strain>
    </source>
</reference>
<dbReference type="HOGENOM" id="CLU_036902_5_0_10"/>
<accession>F5IWV9</accession>
<dbReference type="InterPro" id="IPR047650">
    <property type="entry name" value="Transpos_IS110"/>
</dbReference>
<evidence type="ECO:0000259" key="2">
    <source>
        <dbReference type="Pfam" id="PF02371"/>
    </source>
</evidence>
<dbReference type="eggNOG" id="COG3547">
    <property type="taxonomic scope" value="Bacteria"/>
</dbReference>
<evidence type="ECO:0000313" key="4">
    <source>
        <dbReference type="Proteomes" id="UP000004913"/>
    </source>
</evidence>
<evidence type="ECO:0000256" key="1">
    <source>
        <dbReference type="SAM" id="Phobius"/>
    </source>
</evidence>
<evidence type="ECO:0000313" key="3">
    <source>
        <dbReference type="EMBL" id="EGK02306.1"/>
    </source>
</evidence>
<name>F5IWV9_9BACT</name>
<gene>
    <name evidence="3" type="ORF">HMPREF9455_01576</name>
</gene>
<feature type="domain" description="Transposase IS116/IS110/IS902 C-terminal" evidence="2">
    <location>
        <begin position="114"/>
        <end position="199"/>
    </location>
</feature>
<proteinExistence type="predicted"/>
<dbReference type="AlphaFoldDB" id="F5IWV9"/>
<keyword evidence="4" id="KW-1185">Reference proteome</keyword>
<keyword evidence="1" id="KW-1133">Transmembrane helix</keyword>
<comment type="caution">
    <text evidence="3">The sequence shown here is derived from an EMBL/GenBank/DDBJ whole genome shotgun (WGS) entry which is preliminary data.</text>
</comment>
<dbReference type="Pfam" id="PF02371">
    <property type="entry name" value="Transposase_20"/>
    <property type="match status" value="1"/>
</dbReference>
<dbReference type="Proteomes" id="UP000004913">
    <property type="component" value="Unassembled WGS sequence"/>
</dbReference>
<dbReference type="PANTHER" id="PTHR33055:SF3">
    <property type="entry name" value="PUTATIVE TRANSPOSASE FOR IS117-RELATED"/>
    <property type="match status" value="1"/>
</dbReference>
<dbReference type="InterPro" id="IPR003346">
    <property type="entry name" value="Transposase_20"/>
</dbReference>
<protein>
    <recommendedName>
        <fullName evidence="2">Transposase IS116/IS110/IS902 C-terminal domain-containing protein</fullName>
    </recommendedName>
</protein>
<dbReference type="EMBL" id="ADLV01000018">
    <property type="protein sequence ID" value="EGK02306.1"/>
    <property type="molecule type" value="Genomic_DNA"/>
</dbReference>
<dbReference type="RefSeq" id="WP_006799091.1">
    <property type="nucleotide sequence ID" value="NZ_GL891981.1"/>
</dbReference>
<feature type="transmembrane region" description="Helical" evidence="1">
    <location>
        <begin position="115"/>
        <end position="135"/>
    </location>
</feature>
<sequence length="242" mass="28119">MGIQRKKSDKIDSEQLALYAYHFRNRAKQYSPLSKGLRSLQLLYAFRGRLIKSKVSLSQASIEMRAVIKRNVTARFIYEKNIQDVRRLEKEIKYVEHKMLECIEQGLALAESYKLLTSIIGIAFVNASVMIIYTGNLTRFINTRQYACYTDMAPFGKSSGSSKNFQPQVSKIANKELKSLLTQAAKCAARHDPDLREYYNRKKEEGKQGWLIINNIRNKLIHRTFAVIERREPYCKDFSFLN</sequence>
<dbReference type="OrthoDB" id="964423at2"/>
<keyword evidence="1" id="KW-0812">Transmembrane</keyword>
<dbReference type="GO" id="GO:0004803">
    <property type="term" value="F:transposase activity"/>
    <property type="evidence" value="ECO:0007669"/>
    <property type="project" value="InterPro"/>
</dbReference>
<dbReference type="PANTHER" id="PTHR33055">
    <property type="entry name" value="TRANSPOSASE FOR INSERTION SEQUENCE ELEMENT IS1111A"/>
    <property type="match status" value="1"/>
</dbReference>
<organism evidence="3 4">
    <name type="scientific">Dysgonomonas gadei ATCC BAA-286</name>
    <dbReference type="NCBI Taxonomy" id="742766"/>
    <lineage>
        <taxon>Bacteria</taxon>
        <taxon>Pseudomonadati</taxon>
        <taxon>Bacteroidota</taxon>
        <taxon>Bacteroidia</taxon>
        <taxon>Bacteroidales</taxon>
        <taxon>Dysgonomonadaceae</taxon>
        <taxon>Dysgonomonas</taxon>
    </lineage>
</organism>
<dbReference type="GO" id="GO:0003677">
    <property type="term" value="F:DNA binding"/>
    <property type="evidence" value="ECO:0007669"/>
    <property type="project" value="InterPro"/>
</dbReference>
<dbReference type="GO" id="GO:0006313">
    <property type="term" value="P:DNA transposition"/>
    <property type="evidence" value="ECO:0007669"/>
    <property type="project" value="InterPro"/>
</dbReference>
<keyword evidence="1" id="KW-0472">Membrane</keyword>